<dbReference type="Gene3D" id="3.40.190.10">
    <property type="entry name" value="Periplasmic binding protein-like II"/>
    <property type="match status" value="2"/>
</dbReference>
<evidence type="ECO:0000313" key="7">
    <source>
        <dbReference type="Proteomes" id="UP000253303"/>
    </source>
</evidence>
<dbReference type="Proteomes" id="UP000253303">
    <property type="component" value="Unassembled WGS sequence"/>
</dbReference>
<dbReference type="InterPro" id="IPR036390">
    <property type="entry name" value="WH_DNA-bd_sf"/>
</dbReference>
<dbReference type="InterPro" id="IPR000847">
    <property type="entry name" value="LysR_HTH_N"/>
</dbReference>
<dbReference type="PANTHER" id="PTHR30118:SF15">
    <property type="entry name" value="TRANSCRIPTIONAL REGULATORY PROTEIN"/>
    <property type="match status" value="1"/>
</dbReference>
<evidence type="ECO:0000259" key="5">
    <source>
        <dbReference type="PROSITE" id="PS50931"/>
    </source>
</evidence>
<gene>
    <name evidence="6" type="ORF">DP939_21785</name>
</gene>
<dbReference type="AlphaFoldDB" id="A0A366LY95"/>
<keyword evidence="3" id="KW-0238">DNA-binding</keyword>
<dbReference type="InterPro" id="IPR036388">
    <property type="entry name" value="WH-like_DNA-bd_sf"/>
</dbReference>
<dbReference type="SUPFAM" id="SSF46785">
    <property type="entry name" value="Winged helix' DNA-binding domain"/>
    <property type="match status" value="1"/>
</dbReference>
<evidence type="ECO:0000256" key="1">
    <source>
        <dbReference type="ARBA" id="ARBA00009437"/>
    </source>
</evidence>
<reference evidence="6 7" key="1">
    <citation type="submission" date="2018-06" db="EMBL/GenBank/DDBJ databases">
        <title>Sphaerisporangium craniellae sp. nov., isolated from a marine sponge in the South China Sea.</title>
        <authorList>
            <person name="Li L."/>
        </authorList>
    </citation>
    <scope>NUCLEOTIDE SEQUENCE [LARGE SCALE GENOMIC DNA]</scope>
    <source>
        <strain evidence="6 7">LHW63015</strain>
    </source>
</reference>
<dbReference type="OrthoDB" id="8717159at2"/>
<dbReference type="EMBL" id="QMEY01000009">
    <property type="protein sequence ID" value="RBQ18132.1"/>
    <property type="molecule type" value="Genomic_DNA"/>
</dbReference>
<dbReference type="PANTHER" id="PTHR30118">
    <property type="entry name" value="HTH-TYPE TRANSCRIPTIONAL REGULATOR LEUO-RELATED"/>
    <property type="match status" value="1"/>
</dbReference>
<organism evidence="6 7">
    <name type="scientific">Spongiactinospora rosea</name>
    <dbReference type="NCBI Taxonomy" id="2248750"/>
    <lineage>
        <taxon>Bacteria</taxon>
        <taxon>Bacillati</taxon>
        <taxon>Actinomycetota</taxon>
        <taxon>Actinomycetes</taxon>
        <taxon>Streptosporangiales</taxon>
        <taxon>Streptosporangiaceae</taxon>
        <taxon>Spongiactinospora</taxon>
    </lineage>
</organism>
<dbReference type="PRINTS" id="PR00039">
    <property type="entry name" value="HTHLYSR"/>
</dbReference>
<comment type="caution">
    <text evidence="6">The sequence shown here is derived from an EMBL/GenBank/DDBJ whole genome shotgun (WGS) entry which is preliminary data.</text>
</comment>
<dbReference type="PROSITE" id="PS50931">
    <property type="entry name" value="HTH_LYSR"/>
    <property type="match status" value="1"/>
</dbReference>
<dbReference type="GO" id="GO:0003700">
    <property type="term" value="F:DNA-binding transcription factor activity"/>
    <property type="evidence" value="ECO:0007669"/>
    <property type="project" value="InterPro"/>
</dbReference>
<feature type="domain" description="HTH lysR-type" evidence="5">
    <location>
        <begin position="7"/>
        <end position="64"/>
    </location>
</feature>
<accession>A0A366LY95</accession>
<dbReference type="SUPFAM" id="SSF53850">
    <property type="entry name" value="Periplasmic binding protein-like II"/>
    <property type="match status" value="1"/>
</dbReference>
<evidence type="ECO:0000256" key="2">
    <source>
        <dbReference type="ARBA" id="ARBA00023015"/>
    </source>
</evidence>
<evidence type="ECO:0000256" key="3">
    <source>
        <dbReference type="ARBA" id="ARBA00023125"/>
    </source>
</evidence>
<proteinExistence type="inferred from homology"/>
<keyword evidence="2" id="KW-0805">Transcription regulation</keyword>
<keyword evidence="4" id="KW-0804">Transcription</keyword>
<dbReference type="InterPro" id="IPR005119">
    <property type="entry name" value="LysR_subst-bd"/>
</dbReference>
<name>A0A366LY95_9ACTN</name>
<protein>
    <submittedName>
        <fullName evidence="6">LysR family transcriptional regulator</fullName>
    </submittedName>
</protein>
<dbReference type="Pfam" id="PF03466">
    <property type="entry name" value="LysR_substrate"/>
    <property type="match status" value="1"/>
</dbReference>
<evidence type="ECO:0000256" key="4">
    <source>
        <dbReference type="ARBA" id="ARBA00023163"/>
    </source>
</evidence>
<dbReference type="InterPro" id="IPR050389">
    <property type="entry name" value="LysR-type_TF"/>
</dbReference>
<dbReference type="Pfam" id="PF00126">
    <property type="entry name" value="HTH_1"/>
    <property type="match status" value="1"/>
</dbReference>
<sequence>MTRLRGVDLNLFVVFATVLREGNVTRAAEHLRMSQAAVSASLTRLRRLFHDPLFVRVPGGVAPTVLARQLSGRIEAALTTLHVAVAGEPAFDPAADHAVFRLGMSDDLEALLMPRLIARVAETSPASSLRCLLANRMTITGLLDEGSADVGVVASDRWGPDYRSRVLFESGYATVYDRTAFGRTGALTREEYVAAPHVMISANGARGIVDDVLEAEGLRRHKLASTAHFAMVPLLLARSTAVATMPRHVAEVLAADFGLEVCEPPFRLPRFTVSVLWHHMSGKNPAVMWLVRTIAEVSAQVSGVRHVLD</sequence>
<dbReference type="Gene3D" id="1.10.10.10">
    <property type="entry name" value="Winged helix-like DNA-binding domain superfamily/Winged helix DNA-binding domain"/>
    <property type="match status" value="1"/>
</dbReference>
<keyword evidence="7" id="KW-1185">Reference proteome</keyword>
<dbReference type="GO" id="GO:0003677">
    <property type="term" value="F:DNA binding"/>
    <property type="evidence" value="ECO:0007669"/>
    <property type="project" value="UniProtKB-KW"/>
</dbReference>
<evidence type="ECO:0000313" key="6">
    <source>
        <dbReference type="EMBL" id="RBQ18132.1"/>
    </source>
</evidence>
<comment type="similarity">
    <text evidence="1">Belongs to the LysR transcriptional regulatory family.</text>
</comment>